<dbReference type="PANTHER" id="PTHR33840:SF1">
    <property type="entry name" value="TLE1 PHOSPHOLIPASE DOMAIN-CONTAINING PROTEIN"/>
    <property type="match status" value="1"/>
</dbReference>
<feature type="domain" description="T6SS Phospholipase effector Tle1-like catalytic" evidence="1">
    <location>
        <begin position="75"/>
        <end position="298"/>
    </location>
</feature>
<protein>
    <recommendedName>
        <fullName evidence="1">T6SS Phospholipase effector Tle1-like catalytic domain-containing protein</fullName>
    </recommendedName>
</protein>
<evidence type="ECO:0000313" key="2">
    <source>
        <dbReference type="EMBL" id="PQL92352.1"/>
    </source>
</evidence>
<comment type="caution">
    <text evidence="2">The sequence shown here is derived from an EMBL/GenBank/DDBJ whole genome shotgun (WGS) entry which is preliminary data.</text>
</comment>
<keyword evidence="3" id="KW-1185">Reference proteome</keyword>
<dbReference type="AlphaFoldDB" id="A0A2S8ACJ2"/>
<name>A0A2S8ACJ2_9FLAO</name>
<dbReference type="Pfam" id="PF09994">
    <property type="entry name" value="T6SS_Tle1-like_cat"/>
    <property type="match status" value="1"/>
</dbReference>
<dbReference type="PANTHER" id="PTHR33840">
    <property type="match status" value="1"/>
</dbReference>
<sequence>MSDIQFGEYAPGEGNKQIQDLTLGVFFDGTLNNRRNTYIRKEKEKKKKGLSYDQIAVKEDPWAFSDSISKGSYENDYSNVARMADYYKLGKKKAVYIEGPGTKDGKTDTVTDYLTGTGSTGVRMKVRSACEKIADKVFENKELILTLDVFGFSRGAAGARNFIHEITKAAYKTGIKYSKAGVSYKDSFGEKVNDQNLLRFGHLGYLLQQKNVTIKSISIRFVGLYDTVSSYGVNFNDDVKDLNLNSLSNWRVSHAVQLAASDEWREKFNRTNIGSAGEKGREYLIPGAHADVGGCYESGWFEQAHEVVGGRTRVEAEKKSLISRGWYKEKELKLAEVYHNEVISYEWLGKRYIDNRYSYITLHLMCQLASEKKAEFDLIEMRKINNFPVPLKTSEGKPHILGYVKGKLEAYIEAVKKVSPQQGAKIRYQDYLDFTNEKILRNGYVHWSATGKTGHGVRSGNIRKIIAG</sequence>
<evidence type="ECO:0000313" key="3">
    <source>
        <dbReference type="Proteomes" id="UP000238042"/>
    </source>
</evidence>
<gene>
    <name evidence="2" type="ORF">C4S77_06685</name>
</gene>
<proteinExistence type="predicted"/>
<dbReference type="RefSeq" id="WP_105246905.1">
    <property type="nucleotide sequence ID" value="NZ_PSZM01000038.1"/>
</dbReference>
<accession>A0A2S8ACJ2</accession>
<dbReference type="EMBL" id="PSZM01000038">
    <property type="protein sequence ID" value="PQL92352.1"/>
    <property type="molecule type" value="Genomic_DNA"/>
</dbReference>
<dbReference type="OrthoDB" id="4378831at2"/>
<dbReference type="Proteomes" id="UP000238042">
    <property type="component" value="Unassembled WGS sequence"/>
</dbReference>
<organism evidence="2 3">
    <name type="scientific">Apibacter adventoris</name>
    <dbReference type="NCBI Taxonomy" id="1679466"/>
    <lineage>
        <taxon>Bacteria</taxon>
        <taxon>Pseudomonadati</taxon>
        <taxon>Bacteroidota</taxon>
        <taxon>Flavobacteriia</taxon>
        <taxon>Flavobacteriales</taxon>
        <taxon>Weeksellaceae</taxon>
        <taxon>Apibacter</taxon>
    </lineage>
</organism>
<reference evidence="2 3" key="1">
    <citation type="submission" date="2018-02" db="EMBL/GenBank/DDBJ databases">
        <title>Genome sequences of Apibacter spp., gut symbionts of Asian honey bees.</title>
        <authorList>
            <person name="Kwong W.K."/>
            <person name="Steele M.I."/>
            <person name="Moran N.A."/>
        </authorList>
    </citation>
    <scope>NUCLEOTIDE SEQUENCE [LARGE SCALE GENOMIC DNA]</scope>
    <source>
        <strain evidence="3">wkB301</strain>
    </source>
</reference>
<evidence type="ECO:0000259" key="1">
    <source>
        <dbReference type="Pfam" id="PF09994"/>
    </source>
</evidence>
<dbReference type="InterPro" id="IPR018712">
    <property type="entry name" value="Tle1-like_cat"/>
</dbReference>